<dbReference type="PROSITE" id="PS01180">
    <property type="entry name" value="CUB"/>
    <property type="match status" value="2"/>
</dbReference>
<dbReference type="PANTHER" id="PTHR33236">
    <property type="entry name" value="INTRAFLAGELLAR TRANSPORT PROTEIN 122 FAMILY PROTEIN-RELATED"/>
    <property type="match status" value="1"/>
</dbReference>
<dbReference type="OrthoDB" id="6337346at2759"/>
<feature type="domain" description="CUB" evidence="4">
    <location>
        <begin position="225"/>
        <end position="386"/>
    </location>
</feature>
<evidence type="ECO:0000313" key="7">
    <source>
        <dbReference type="Proteomes" id="UP000002320"/>
    </source>
</evidence>
<evidence type="ECO:0000256" key="2">
    <source>
        <dbReference type="PROSITE-ProRule" id="PRU00059"/>
    </source>
</evidence>
<dbReference type="KEGG" id="cqu:CpipJ_CPIJ008408"/>
<dbReference type="Gene3D" id="2.60.120.290">
    <property type="entry name" value="Spermadhesin, CUB domain"/>
    <property type="match status" value="1"/>
</dbReference>
<accession>B0WMH0</accession>
<evidence type="ECO:0000256" key="3">
    <source>
        <dbReference type="SAM" id="SignalP"/>
    </source>
</evidence>
<evidence type="ECO:0000256" key="1">
    <source>
        <dbReference type="ARBA" id="ARBA00023157"/>
    </source>
</evidence>
<dbReference type="InParanoid" id="B0WMH0"/>
<keyword evidence="3" id="KW-0732">Signal</keyword>
<feature type="chain" id="PRO_5014566833" description="CUB domain-containing protein" evidence="3">
    <location>
        <begin position="22"/>
        <end position="393"/>
    </location>
</feature>
<dbReference type="HOGENOM" id="CLU_022631_2_0_1"/>
<dbReference type="VEuPathDB" id="VectorBase:CQUJHB000340"/>
<dbReference type="Pfam" id="PF26080">
    <property type="entry name" value="CUB_animal"/>
    <property type="match status" value="1"/>
</dbReference>
<dbReference type="InterPro" id="IPR058698">
    <property type="entry name" value="CUB_metazoa"/>
</dbReference>
<dbReference type="Proteomes" id="UP000002320">
    <property type="component" value="Unassembled WGS sequence"/>
</dbReference>
<comment type="caution">
    <text evidence="2">Lacks conserved residue(s) required for the propagation of feature annotation.</text>
</comment>
<dbReference type="InterPro" id="IPR000859">
    <property type="entry name" value="CUB_dom"/>
</dbReference>
<keyword evidence="1" id="KW-1015">Disulfide bond</keyword>
<reference evidence="6" key="2">
    <citation type="submission" date="2020-05" db="UniProtKB">
        <authorList>
            <consortium name="EnsemblMetazoa"/>
        </authorList>
    </citation>
    <scope>IDENTIFICATION</scope>
    <source>
        <strain evidence="6">JHB</strain>
    </source>
</reference>
<reference evidence="5" key="1">
    <citation type="submission" date="2007-03" db="EMBL/GenBank/DDBJ databases">
        <title>Annotation of Culex pipiens quinquefasciatus.</title>
        <authorList>
            <consortium name="The Broad Institute Genome Sequencing Platform"/>
            <person name="Atkinson P.W."/>
            <person name="Hemingway J."/>
            <person name="Christensen B.M."/>
            <person name="Higgs S."/>
            <person name="Kodira C."/>
            <person name="Hannick L."/>
            <person name="Megy K."/>
            <person name="O'Leary S."/>
            <person name="Pearson M."/>
            <person name="Haas B.J."/>
            <person name="Mauceli E."/>
            <person name="Wortman J.R."/>
            <person name="Lee N.H."/>
            <person name="Guigo R."/>
            <person name="Stanke M."/>
            <person name="Alvarado L."/>
            <person name="Amedeo P."/>
            <person name="Antoine C.H."/>
            <person name="Arensburger P."/>
            <person name="Bidwell S.L."/>
            <person name="Crawford M."/>
            <person name="Camaro F."/>
            <person name="Devon K."/>
            <person name="Engels R."/>
            <person name="Hammond M."/>
            <person name="Howarth C."/>
            <person name="Koehrsen M."/>
            <person name="Lawson D."/>
            <person name="Montgomery P."/>
            <person name="Nene V."/>
            <person name="Nusbaum C."/>
            <person name="Puiu D."/>
            <person name="Romero-Severson J."/>
            <person name="Severson D.W."/>
            <person name="Shumway M."/>
            <person name="Sisk P."/>
            <person name="Stolte C."/>
            <person name="Zeng Q."/>
            <person name="Eisenstadt E."/>
            <person name="Fraser-Liggett C."/>
            <person name="Strausberg R."/>
            <person name="Galagan J."/>
            <person name="Birren B."/>
            <person name="Collins F.H."/>
        </authorList>
    </citation>
    <scope>NUCLEOTIDE SEQUENCE [LARGE SCALE GENOMIC DNA]</scope>
    <source>
        <strain evidence="5">JHB</strain>
    </source>
</reference>
<dbReference type="AlphaFoldDB" id="B0WMH0"/>
<dbReference type="EMBL" id="DS231997">
    <property type="protein sequence ID" value="EDS31027.1"/>
    <property type="molecule type" value="Genomic_DNA"/>
</dbReference>
<feature type="signal peptide" evidence="3">
    <location>
        <begin position="1"/>
        <end position="21"/>
    </location>
</feature>
<organism>
    <name type="scientific">Culex quinquefasciatus</name>
    <name type="common">Southern house mosquito</name>
    <name type="synonym">Culex pungens</name>
    <dbReference type="NCBI Taxonomy" id="7176"/>
    <lineage>
        <taxon>Eukaryota</taxon>
        <taxon>Metazoa</taxon>
        <taxon>Ecdysozoa</taxon>
        <taxon>Arthropoda</taxon>
        <taxon>Hexapoda</taxon>
        <taxon>Insecta</taxon>
        <taxon>Pterygota</taxon>
        <taxon>Neoptera</taxon>
        <taxon>Endopterygota</taxon>
        <taxon>Diptera</taxon>
        <taxon>Nematocera</taxon>
        <taxon>Culicoidea</taxon>
        <taxon>Culicidae</taxon>
        <taxon>Culicinae</taxon>
        <taxon>Culicini</taxon>
        <taxon>Culex</taxon>
        <taxon>Culex</taxon>
    </lineage>
</organism>
<dbReference type="PANTHER" id="PTHR33236:SF5">
    <property type="entry name" value="CUB DOMAIN-CONTAINING PROTEIN"/>
    <property type="match status" value="1"/>
</dbReference>
<dbReference type="Pfam" id="PF00431">
    <property type="entry name" value="CUB"/>
    <property type="match status" value="1"/>
</dbReference>
<evidence type="ECO:0000313" key="6">
    <source>
        <dbReference type="EnsemblMetazoa" id="CPIJ008408-PA"/>
    </source>
</evidence>
<evidence type="ECO:0000259" key="4">
    <source>
        <dbReference type="PROSITE" id="PS01180"/>
    </source>
</evidence>
<sequence length="393" mass="41236">MECYFWSLVLLLVVTSGSVLCFEEIKISGNETLLSSNSSSSSAGRSARQWPFWSVGRIANLPCQSSNGLTGTCQIRGECDANGGIAYGTCSTLTTQSVCCVFVGTCGGSSSQNVTYFRNSGYPAPYNGGGTCSFSVVPQDNTICQLRIDFTAFSLAQPTGDGVCSVDNMQVLYGGTRLTSMCGDNNGQHVYIPFSGTSAISVQVSTTSSTSFNRVWNLKLTQIPCTSQFKAPPGCLQYYSGITGDIYSFNYGTGANPALNAAMSLTGSRQLASMNYGICVQRAAGRCTITYKLPAADPYAFTLTSDVTMAAAGTLGTAAAGVQAAQCTTDYLIIPNPVGIANDRFCGAGLAPVTSNSIPFVLWSITDANETPDVANRGFHLLYTQNLCAVPAG</sequence>
<dbReference type="InterPro" id="IPR035914">
    <property type="entry name" value="Sperma_CUB_dom_sf"/>
</dbReference>
<dbReference type="VEuPathDB" id="VectorBase:CPIJ008408"/>
<dbReference type="EnsemblMetazoa" id="CPIJ008408-RA">
    <property type="protein sequence ID" value="CPIJ008408-PA"/>
    <property type="gene ID" value="CPIJ008408"/>
</dbReference>
<protein>
    <recommendedName>
        <fullName evidence="4">CUB domain-containing protein</fullName>
    </recommendedName>
</protein>
<name>B0WMH0_CULQU</name>
<dbReference type="SUPFAM" id="SSF49854">
    <property type="entry name" value="Spermadhesin, CUB domain"/>
    <property type="match status" value="1"/>
</dbReference>
<dbReference type="STRING" id="7176.B0WMH0"/>
<evidence type="ECO:0000313" key="5">
    <source>
        <dbReference type="EMBL" id="EDS31027.1"/>
    </source>
</evidence>
<dbReference type="OMA" id="KANANIC"/>
<keyword evidence="7" id="KW-1185">Reference proteome</keyword>
<gene>
    <name evidence="6" type="primary">6040518</name>
    <name evidence="5" type="ORF">CpipJ_CPIJ008408</name>
</gene>
<feature type="domain" description="CUB" evidence="4">
    <location>
        <begin position="106"/>
        <end position="223"/>
    </location>
</feature>
<dbReference type="eggNOG" id="ENOG502QWNF">
    <property type="taxonomic scope" value="Eukaryota"/>
</dbReference>
<proteinExistence type="predicted"/>